<sequence length="406" mass="46080">MRVEELGGGGNVNEKAGLILEVRNLVFQYKVLTYIFLQIDIPEEVNHSPLTTEFFEQPSGILNPCSDEWQWVPLVPPLTQLLLPTPHWSYICNHCRTHTQAKPYKCTECVKSFSLSSTLIQHQITHIGERPYECPKCGKSFNLSSTLLHHQCIRKPEKSSKPGESQQLPQGSERCRVEDGPSVPKRPNHSLSPRGNPHPNSPHKETHPLGKSHLDSSMYPNEVELLAKYYNGSKCLEKPYKFSEGLEHSMRSPGKPYSCGSFRTAARLILRQQSHLAIWPYECMTCGRRFMRAPMWCSTIEATWNEGQATTTKRESTRVRRHTAAPQCYKAFSQGSALVHHQCIRRGEKPYHCSVYGTAFQFLLQFTQCKKVHLYEVVHCYGALIDLLGVLSPCEEALFKGPGKLS</sequence>
<feature type="domain" description="C2H2-type" evidence="13">
    <location>
        <begin position="104"/>
        <end position="131"/>
    </location>
</feature>
<dbReference type="PANTHER" id="PTHR24394">
    <property type="entry name" value="ZINC FINGER PROTEIN"/>
    <property type="match status" value="1"/>
</dbReference>
<keyword evidence="14" id="KW-1185">Reference proteome</keyword>
<dbReference type="AlphaFoldDB" id="A0A6P5LVR9"/>
<evidence type="ECO:0000313" key="15">
    <source>
        <dbReference type="RefSeq" id="XP_020860211.1"/>
    </source>
</evidence>
<dbReference type="SUPFAM" id="SSF57667">
    <property type="entry name" value="beta-beta-alpha zinc fingers"/>
    <property type="match status" value="2"/>
</dbReference>
<organism evidence="14 15">
    <name type="scientific">Phascolarctos cinereus</name>
    <name type="common">Koala</name>
    <dbReference type="NCBI Taxonomy" id="38626"/>
    <lineage>
        <taxon>Eukaryota</taxon>
        <taxon>Metazoa</taxon>
        <taxon>Chordata</taxon>
        <taxon>Craniata</taxon>
        <taxon>Vertebrata</taxon>
        <taxon>Euteleostomi</taxon>
        <taxon>Mammalia</taxon>
        <taxon>Metatheria</taxon>
        <taxon>Diprotodontia</taxon>
        <taxon>Phascolarctidae</taxon>
        <taxon>Phascolarctos</taxon>
    </lineage>
</organism>
<dbReference type="KEGG" id="pcw:110220516"/>
<dbReference type="GO" id="GO:0003677">
    <property type="term" value="F:DNA binding"/>
    <property type="evidence" value="ECO:0007669"/>
    <property type="project" value="UniProtKB-KW"/>
</dbReference>
<dbReference type="PANTHER" id="PTHR24394:SF48">
    <property type="entry name" value="ZINC FINGER PROTEIN 771"/>
    <property type="match status" value="1"/>
</dbReference>
<evidence type="ECO:0000313" key="14">
    <source>
        <dbReference type="Proteomes" id="UP000515140"/>
    </source>
</evidence>
<comment type="subcellular location">
    <subcellularLocation>
        <location evidence="1">Nucleus</location>
    </subcellularLocation>
</comment>
<evidence type="ECO:0000256" key="2">
    <source>
        <dbReference type="ARBA" id="ARBA00006991"/>
    </source>
</evidence>
<keyword evidence="9" id="KW-0804">Transcription</keyword>
<evidence type="ECO:0000256" key="11">
    <source>
        <dbReference type="PROSITE-ProRule" id="PRU00042"/>
    </source>
</evidence>
<keyword evidence="6" id="KW-0862">Zinc</keyword>
<dbReference type="GeneID" id="110220516"/>
<dbReference type="InterPro" id="IPR036236">
    <property type="entry name" value="Znf_C2H2_sf"/>
</dbReference>
<evidence type="ECO:0000256" key="5">
    <source>
        <dbReference type="ARBA" id="ARBA00022771"/>
    </source>
</evidence>
<evidence type="ECO:0000256" key="3">
    <source>
        <dbReference type="ARBA" id="ARBA00022723"/>
    </source>
</evidence>
<dbReference type="SMART" id="SM00355">
    <property type="entry name" value="ZnF_C2H2"/>
    <property type="match status" value="2"/>
</dbReference>
<feature type="domain" description="C2H2-type" evidence="13">
    <location>
        <begin position="322"/>
        <end position="350"/>
    </location>
</feature>
<comment type="similarity">
    <text evidence="2">Belongs to the krueppel C2H2-type zinc-finger protein family.</text>
</comment>
<keyword evidence="10" id="KW-0539">Nucleus</keyword>
<evidence type="ECO:0000259" key="13">
    <source>
        <dbReference type="PROSITE" id="PS50157"/>
    </source>
</evidence>
<dbReference type="FunFam" id="3.30.160.60:FF:001437">
    <property type="entry name" value="Zinc finger protein 594"/>
    <property type="match status" value="1"/>
</dbReference>
<dbReference type="Proteomes" id="UP000515140">
    <property type="component" value="Unplaced"/>
</dbReference>
<proteinExistence type="inferred from homology"/>
<protein>
    <submittedName>
        <fullName evidence="15">Zinc finger protein 135-like</fullName>
    </submittedName>
</protein>
<evidence type="ECO:0000256" key="10">
    <source>
        <dbReference type="ARBA" id="ARBA00023242"/>
    </source>
</evidence>
<feature type="region of interest" description="Disordered" evidence="12">
    <location>
        <begin position="154"/>
        <end position="216"/>
    </location>
</feature>
<name>A0A6P5LVR9_PHACI</name>
<dbReference type="GO" id="GO:0000981">
    <property type="term" value="F:DNA-binding transcription factor activity, RNA polymerase II-specific"/>
    <property type="evidence" value="ECO:0007669"/>
    <property type="project" value="TreeGrafter"/>
</dbReference>
<accession>A0A6P5LVR9</accession>
<dbReference type="GO" id="GO:0005634">
    <property type="term" value="C:nucleus"/>
    <property type="evidence" value="ECO:0007669"/>
    <property type="project" value="UniProtKB-SubCell"/>
</dbReference>
<dbReference type="FunFam" id="3.30.160.60:FF:000011">
    <property type="entry name" value="zinc finger protein 615 isoform X1"/>
    <property type="match status" value="1"/>
</dbReference>
<feature type="domain" description="C2H2-type" evidence="13">
    <location>
        <begin position="132"/>
        <end position="159"/>
    </location>
</feature>
<evidence type="ECO:0000256" key="7">
    <source>
        <dbReference type="ARBA" id="ARBA00023015"/>
    </source>
</evidence>
<evidence type="ECO:0000256" key="8">
    <source>
        <dbReference type="ARBA" id="ARBA00023125"/>
    </source>
</evidence>
<dbReference type="Pfam" id="PF00096">
    <property type="entry name" value="zf-C2H2"/>
    <property type="match status" value="2"/>
</dbReference>
<keyword evidence="7" id="KW-0805">Transcription regulation</keyword>
<dbReference type="InterPro" id="IPR013087">
    <property type="entry name" value="Znf_C2H2_type"/>
</dbReference>
<evidence type="ECO:0000256" key="1">
    <source>
        <dbReference type="ARBA" id="ARBA00004123"/>
    </source>
</evidence>
<feature type="compositionally biased region" description="Basic and acidic residues" evidence="12">
    <location>
        <begin position="202"/>
        <end position="214"/>
    </location>
</feature>
<evidence type="ECO:0000256" key="4">
    <source>
        <dbReference type="ARBA" id="ARBA00022737"/>
    </source>
</evidence>
<evidence type="ECO:0000256" key="12">
    <source>
        <dbReference type="SAM" id="MobiDB-lite"/>
    </source>
</evidence>
<dbReference type="InParanoid" id="A0A6P5LVR9"/>
<dbReference type="PROSITE" id="PS50157">
    <property type="entry name" value="ZINC_FINGER_C2H2_2"/>
    <property type="match status" value="3"/>
</dbReference>
<keyword evidence="4" id="KW-0677">Repeat</keyword>
<keyword evidence="3" id="KW-0479">Metal-binding</keyword>
<dbReference type="Gene3D" id="3.30.160.60">
    <property type="entry name" value="Classic Zinc Finger"/>
    <property type="match status" value="3"/>
</dbReference>
<keyword evidence="8" id="KW-0238">DNA-binding</keyword>
<dbReference type="PROSITE" id="PS00028">
    <property type="entry name" value="ZINC_FINGER_C2H2_1"/>
    <property type="match status" value="1"/>
</dbReference>
<gene>
    <name evidence="15" type="primary">LOC110220516</name>
</gene>
<keyword evidence="5 11" id="KW-0863">Zinc-finger</keyword>
<evidence type="ECO:0000256" key="9">
    <source>
        <dbReference type="ARBA" id="ARBA00023163"/>
    </source>
</evidence>
<evidence type="ECO:0000256" key="6">
    <source>
        <dbReference type="ARBA" id="ARBA00022833"/>
    </source>
</evidence>
<reference evidence="15" key="1">
    <citation type="submission" date="2025-08" db="UniProtKB">
        <authorList>
            <consortium name="RefSeq"/>
        </authorList>
    </citation>
    <scope>IDENTIFICATION</scope>
    <source>
        <tissue evidence="15">Spleen</tissue>
    </source>
</reference>
<dbReference type="GO" id="GO:0008270">
    <property type="term" value="F:zinc ion binding"/>
    <property type="evidence" value="ECO:0007669"/>
    <property type="project" value="UniProtKB-KW"/>
</dbReference>
<dbReference type="RefSeq" id="XP_020860211.1">
    <property type="nucleotide sequence ID" value="XM_021004552.1"/>
</dbReference>